<dbReference type="RefSeq" id="WP_221290112.1">
    <property type="nucleotide sequence ID" value="NZ_JACHGW010000003.1"/>
</dbReference>
<evidence type="ECO:0000256" key="1">
    <source>
        <dbReference type="SAM" id="Phobius"/>
    </source>
</evidence>
<feature type="transmembrane region" description="Helical" evidence="1">
    <location>
        <begin position="502"/>
        <end position="522"/>
    </location>
</feature>
<evidence type="ECO:0000313" key="2">
    <source>
        <dbReference type="EMBL" id="MBB6051939.1"/>
    </source>
</evidence>
<evidence type="ECO:0000313" key="3">
    <source>
        <dbReference type="Proteomes" id="UP000520814"/>
    </source>
</evidence>
<organism evidence="2 3">
    <name type="scientific">Armatimonas rosea</name>
    <dbReference type="NCBI Taxonomy" id="685828"/>
    <lineage>
        <taxon>Bacteria</taxon>
        <taxon>Bacillati</taxon>
        <taxon>Armatimonadota</taxon>
        <taxon>Armatimonadia</taxon>
        <taxon>Armatimonadales</taxon>
        <taxon>Armatimonadaceae</taxon>
        <taxon>Armatimonas</taxon>
    </lineage>
</organism>
<feature type="transmembrane region" description="Helical" evidence="1">
    <location>
        <begin position="438"/>
        <end position="459"/>
    </location>
</feature>
<feature type="transmembrane region" description="Helical" evidence="1">
    <location>
        <begin position="534"/>
        <end position="552"/>
    </location>
</feature>
<proteinExistence type="predicted"/>
<feature type="transmembrane region" description="Helical" evidence="1">
    <location>
        <begin position="111"/>
        <end position="133"/>
    </location>
</feature>
<accession>A0A7W9STI4</accession>
<feature type="transmembrane region" description="Helical" evidence="1">
    <location>
        <begin position="479"/>
        <end position="496"/>
    </location>
</feature>
<keyword evidence="1" id="KW-1133">Transmembrane helix</keyword>
<dbReference type="AlphaFoldDB" id="A0A7W9STI4"/>
<feature type="transmembrane region" description="Helical" evidence="1">
    <location>
        <begin position="153"/>
        <end position="173"/>
    </location>
</feature>
<dbReference type="Gene3D" id="1.20.1740.10">
    <property type="entry name" value="Amino acid/polyamine transporter I"/>
    <property type="match status" value="1"/>
</dbReference>
<feature type="transmembrane region" description="Helical" evidence="1">
    <location>
        <begin position="290"/>
        <end position="313"/>
    </location>
</feature>
<gene>
    <name evidence="2" type="ORF">HNQ39_003749</name>
</gene>
<reference evidence="2 3" key="1">
    <citation type="submission" date="2020-08" db="EMBL/GenBank/DDBJ databases">
        <title>Genomic Encyclopedia of Type Strains, Phase IV (KMG-IV): sequencing the most valuable type-strain genomes for metagenomic binning, comparative biology and taxonomic classification.</title>
        <authorList>
            <person name="Goeker M."/>
        </authorList>
    </citation>
    <scope>NUCLEOTIDE SEQUENCE [LARGE SCALE GENOMIC DNA]</scope>
    <source>
        <strain evidence="2 3">DSM 23562</strain>
    </source>
</reference>
<feature type="transmembrane region" description="Helical" evidence="1">
    <location>
        <begin position="558"/>
        <end position="578"/>
    </location>
</feature>
<feature type="transmembrane region" description="Helical" evidence="1">
    <location>
        <begin position="226"/>
        <end position="249"/>
    </location>
</feature>
<comment type="caution">
    <text evidence="2">The sequence shown here is derived from an EMBL/GenBank/DDBJ whole genome shotgun (WGS) entry which is preliminary data.</text>
</comment>
<feature type="transmembrane region" description="Helical" evidence="1">
    <location>
        <begin position="55"/>
        <end position="80"/>
    </location>
</feature>
<keyword evidence="1" id="KW-0472">Membrane</keyword>
<feature type="transmembrane region" description="Helical" evidence="1">
    <location>
        <begin position="180"/>
        <end position="206"/>
    </location>
</feature>
<name>A0A7W9STI4_ARMRO</name>
<sequence>MNSKFKKWFLEGYVSNVEGAFEEEHEPGHKPHPWWQVMCLTGVDYFSTLGYQPGIAFLAAGAISPIATIVLVLLTLLGAFPIYRRVAQESPHGEGSISMLEALLKSWTSKIFVLILLGFVATDFIITITLSAADAAAHVRENHFVAHFMEHNPTLWQVGITLGLILLLGAVFLRGFKEAVGIAVVLTLTYLTLNAIVVGKGVMLLLSDLPKHQADFQAMLMAAAPALFGKPFAVHGSIGLILLAALGLFPKLALGLSGFETGVAVMPLVEGGKDDTEANPVGRVANTRKLLLSAAAIMSIYLIASSFVAALLIPAHEFYPKLVAEKSVEKSQLAGMKNQPAGTVLMSVHPDSAYVKEPVWTVAVPIEKYLNGESEIDVQVPVNGMDTDMVHVHFEDDKDKPGFVKISALKKGGSANGRALAFLAQKFFGDGFGTLYDISTILILWFAGASAMAGLLNIVPRYLPRYGMAPEWTRANRPLVVVYMVLAVVVTLIFQADVDAQGGAYATGVLVLMTSAAVAVTIAAHRAGQKGLKVAFGVITAIFAYTTVINIVERSDGLKIASFFIGVIIILSLISRVWRTTELRVDKIEFDESAERMLVEMAKQGEVRFIANHPDERDAAEYSTAIREAAWTHHFGEAERWAFLEVYVPDSSSFSSTLRVEGVDVGGFWVLRCHGVAVPNAIAAVLLEVQKRHKRRPHVYFNWIESNPMLFLLRFVIFGEGDIAPLTHEILRRNQSDPSKRPIVHAAG</sequence>
<protein>
    <submittedName>
        <fullName evidence="2">FtsH-binding integral membrane protein</fullName>
    </submittedName>
</protein>
<keyword evidence="3" id="KW-1185">Reference proteome</keyword>
<keyword evidence="1" id="KW-0812">Transmembrane</keyword>
<dbReference type="EMBL" id="JACHGW010000003">
    <property type="protein sequence ID" value="MBB6051939.1"/>
    <property type="molecule type" value="Genomic_DNA"/>
</dbReference>
<dbReference type="Proteomes" id="UP000520814">
    <property type="component" value="Unassembled WGS sequence"/>
</dbReference>